<dbReference type="Proteomes" id="UP001222377">
    <property type="component" value="Unassembled WGS sequence"/>
</dbReference>
<proteinExistence type="predicted"/>
<name>A0AAP4DIB4_BACAM</name>
<sequence>MEPKDWITLMSILVTLVIGITTLIISIRTNKKSRFVNAVTTERVKWMTNLKELISEYLSLATYYDDKPFLSGEEQAKYFERLFYLQNNIKLQLNYTDSKDQEINELIDKINQKIIGLYKAKKIIEKKDTVPKEELEKAMEAVLKEKEKEFTKKIKNHDYSLPNLFEEIYSDSMAVISENFRKQYGYAGRDELKSLTDSLVNKCREYLKFEWEKVKTEAENGNVK</sequence>
<feature type="transmembrane region" description="Helical" evidence="1">
    <location>
        <begin position="6"/>
        <end position="27"/>
    </location>
</feature>
<dbReference type="RefSeq" id="WP_142387642.1">
    <property type="nucleotide sequence ID" value="NZ_CP029069.1"/>
</dbReference>
<keyword evidence="1" id="KW-1133">Transmembrane helix</keyword>
<dbReference type="EMBL" id="JARKHX010000003">
    <property type="protein sequence ID" value="MDF4194189.1"/>
    <property type="molecule type" value="Genomic_DNA"/>
</dbReference>
<comment type="caution">
    <text evidence="2">The sequence shown here is derived from an EMBL/GenBank/DDBJ whole genome shotgun (WGS) entry which is preliminary data.</text>
</comment>
<gene>
    <name evidence="2" type="ORF">PV946_10435</name>
</gene>
<evidence type="ECO:0000313" key="3">
    <source>
        <dbReference type="Proteomes" id="UP001222377"/>
    </source>
</evidence>
<evidence type="ECO:0000313" key="2">
    <source>
        <dbReference type="EMBL" id="MDF4194189.1"/>
    </source>
</evidence>
<protein>
    <submittedName>
        <fullName evidence="2">Uncharacterized protein</fullName>
    </submittedName>
</protein>
<reference evidence="2" key="1">
    <citation type="submission" date="2023-02" db="EMBL/GenBank/DDBJ databases">
        <title>Draft Whole-Genome Sequences of Bacillus Strains of Potential Probiotic for Poultry.</title>
        <authorList>
            <person name="Ma L.M."/>
            <person name="Lopez-Guerra N."/>
            <person name="Zhang G."/>
        </authorList>
    </citation>
    <scope>NUCLEOTIDE SEQUENCE</scope>
    <source>
        <strain evidence="2">OSU1013-24</strain>
    </source>
</reference>
<keyword evidence="1" id="KW-0812">Transmembrane</keyword>
<evidence type="ECO:0000256" key="1">
    <source>
        <dbReference type="SAM" id="Phobius"/>
    </source>
</evidence>
<dbReference type="AlphaFoldDB" id="A0AAP4DIB4"/>
<accession>A0AAP4DIB4</accession>
<organism evidence="2 3">
    <name type="scientific">Bacillus amyloliquefaciens</name>
    <name type="common">Bacillus velezensis</name>
    <dbReference type="NCBI Taxonomy" id="1390"/>
    <lineage>
        <taxon>Bacteria</taxon>
        <taxon>Bacillati</taxon>
        <taxon>Bacillota</taxon>
        <taxon>Bacilli</taxon>
        <taxon>Bacillales</taxon>
        <taxon>Bacillaceae</taxon>
        <taxon>Bacillus</taxon>
        <taxon>Bacillus amyloliquefaciens group</taxon>
    </lineage>
</organism>
<keyword evidence="1" id="KW-0472">Membrane</keyword>